<dbReference type="Proteomes" id="UP001239994">
    <property type="component" value="Unassembled WGS sequence"/>
</dbReference>
<reference evidence="5" key="1">
    <citation type="submission" date="2023-03" db="EMBL/GenBank/DDBJ databases">
        <title>Electrophorus voltai genome.</title>
        <authorList>
            <person name="Bian C."/>
        </authorList>
    </citation>
    <scope>NUCLEOTIDE SEQUENCE</scope>
    <source>
        <strain evidence="5">CB-2022</strain>
        <tissue evidence="5">Muscle</tissue>
    </source>
</reference>
<feature type="region of interest" description="Disordered" evidence="2">
    <location>
        <begin position="615"/>
        <end position="658"/>
    </location>
</feature>
<feature type="transmembrane region" description="Helical" evidence="3">
    <location>
        <begin position="256"/>
        <end position="285"/>
    </location>
</feature>
<feature type="region of interest" description="Disordered" evidence="2">
    <location>
        <begin position="774"/>
        <end position="839"/>
    </location>
</feature>
<comment type="caution">
    <text evidence="5">The sequence shown here is derived from an EMBL/GenBank/DDBJ whole genome shotgun (WGS) entry which is preliminary data.</text>
</comment>
<protein>
    <recommendedName>
        <fullName evidence="4">DUF3719 domain-containing protein</fullName>
    </recommendedName>
</protein>
<gene>
    <name evidence="5" type="ORF">P4O66_011477</name>
</gene>
<proteinExistence type="inferred from homology"/>
<name>A0AAD8Z5Q7_9TELE</name>
<dbReference type="InterPro" id="IPR022194">
    <property type="entry name" value="DUF3719"/>
</dbReference>
<keyword evidence="3" id="KW-0812">Transmembrane</keyword>
<feature type="region of interest" description="Disordered" evidence="2">
    <location>
        <begin position="905"/>
        <end position="942"/>
    </location>
</feature>
<dbReference type="InterPro" id="IPR039630">
    <property type="entry name" value="FAM149"/>
</dbReference>
<dbReference type="GO" id="GO:0061512">
    <property type="term" value="P:protein localization to cilium"/>
    <property type="evidence" value="ECO:0007669"/>
    <property type="project" value="TreeGrafter"/>
</dbReference>
<evidence type="ECO:0000256" key="3">
    <source>
        <dbReference type="SAM" id="Phobius"/>
    </source>
</evidence>
<dbReference type="EMBL" id="JAROKS010000018">
    <property type="protein sequence ID" value="KAK1793072.1"/>
    <property type="molecule type" value="Genomic_DNA"/>
</dbReference>
<feature type="compositionally biased region" description="Polar residues" evidence="2">
    <location>
        <begin position="787"/>
        <end position="809"/>
    </location>
</feature>
<dbReference type="PANTHER" id="PTHR31997:SF0">
    <property type="entry name" value="PRIMARY CILIUM ASSEMBLY PROTEIN FAM149B1"/>
    <property type="match status" value="1"/>
</dbReference>
<evidence type="ECO:0000259" key="4">
    <source>
        <dbReference type="Pfam" id="PF12516"/>
    </source>
</evidence>
<keyword evidence="3" id="KW-1133">Transmembrane helix</keyword>
<accession>A0AAD8Z5Q7</accession>
<feature type="compositionally biased region" description="Low complexity" evidence="2">
    <location>
        <begin position="714"/>
        <end position="724"/>
    </location>
</feature>
<feature type="compositionally biased region" description="Basic residues" evidence="2">
    <location>
        <begin position="629"/>
        <end position="644"/>
    </location>
</feature>
<dbReference type="AlphaFoldDB" id="A0AAD8Z5Q7"/>
<keyword evidence="6" id="KW-1185">Reference proteome</keyword>
<keyword evidence="3" id="KW-0472">Membrane</keyword>
<sequence length="942" mass="102456">MTAALQYRPHNVTAASPVQPGPASDATDTSRPGPPHGADVARPVPMVAPRNSPLAPVAATGVPPRTFGTPSATPRGEPVAPSASRTPTNSLFMPGVTFETPLLPEAAVPAPITAPWSASVSPVPVLPAPVPSFVSVPIYTSMPVHFNLVRPVTLPCGISVSLPIPVSVSMPVVYFVPVPLSVLLRILSSALASVPVPITIPKSGVPHLSSFVSVPVPCPGHVSDPAPFPHRVSQSLVSYLLPDPSRLLCLLLVPRILCLLLSLLFLCLFLCLVWFLSLLLIWSALFLRGISRSSLDHRPLPEKPGDDSILHQTTLHDPQEAIRTCNSSVASSITSPISHCPLVTTGDMTRSWSGIHSYTGTEISTEPSSVFSWGYDEFDKAASCQVQHMFEEIDEELYEGNVGVQHRTWQDECNQWASRFPHLRVLGKQLLCPTDEGFRWYATSSQSVSSANPVQGKDKTCKELCVEGYRAVLCPLSLDMPNTSDPPCYLHGDEVPKVIEAEGLVEEYLAFDCTDRDEERERECVSRQRCCLPPISPYRCWREAVLDLLFDDVWRELIGWMEELVRRFWEGCVSDEEKCAVALSPTQPHSHNPLVLLSSIPAAQLHLSLAPHRAQQFPGTLQPQSTKSRGSKHKSRRKSKKQRKPSTSSRVPVGTATTHHNLNDLITIHGIPLQQRNVGVLDRTAHEGEERMVHSPGSSITPSKLHSRRALEQSSSSMTRPSQSARRRTLPPRTLVPLASSLTQSSTAGCIDEIIRGTRLTIASDRLSPPVTLSRNTLLPPIGTGDAEQSYSGHHTRLSQCQRGPSSRAHSAVADDTGSLQPRDRLHPQDIFSRPNTTHTFWSDMPYRRSYTILDSSGQGRPSRASLGTDSLGIGVTGISLGNSSSSFLDSFSHHPLGHFLIEDEEESAAPAPSQGLLLPQSVPVRLHSGGGQMPHSSRPGL</sequence>
<comment type="similarity">
    <text evidence="1">Belongs to the FAM149 family.</text>
</comment>
<dbReference type="Pfam" id="PF12516">
    <property type="entry name" value="DUF3719"/>
    <property type="match status" value="1"/>
</dbReference>
<evidence type="ECO:0000313" key="6">
    <source>
        <dbReference type="Proteomes" id="UP001239994"/>
    </source>
</evidence>
<feature type="region of interest" description="Disordered" evidence="2">
    <location>
        <begin position="1"/>
        <end position="86"/>
    </location>
</feature>
<feature type="compositionally biased region" description="Polar residues" evidence="2">
    <location>
        <begin position="617"/>
        <end position="626"/>
    </location>
</feature>
<feature type="region of interest" description="Disordered" evidence="2">
    <location>
        <begin position="688"/>
        <end position="742"/>
    </location>
</feature>
<evidence type="ECO:0000256" key="1">
    <source>
        <dbReference type="ARBA" id="ARBA00008309"/>
    </source>
</evidence>
<dbReference type="PANTHER" id="PTHR31997">
    <property type="entry name" value="AGAP003710-PA"/>
    <property type="match status" value="1"/>
</dbReference>
<feature type="domain" description="DUF3719" evidence="4">
    <location>
        <begin position="397"/>
        <end position="457"/>
    </location>
</feature>
<organism evidence="5 6">
    <name type="scientific">Electrophorus voltai</name>
    <dbReference type="NCBI Taxonomy" id="2609070"/>
    <lineage>
        <taxon>Eukaryota</taxon>
        <taxon>Metazoa</taxon>
        <taxon>Chordata</taxon>
        <taxon>Craniata</taxon>
        <taxon>Vertebrata</taxon>
        <taxon>Euteleostomi</taxon>
        <taxon>Actinopterygii</taxon>
        <taxon>Neopterygii</taxon>
        <taxon>Teleostei</taxon>
        <taxon>Ostariophysi</taxon>
        <taxon>Gymnotiformes</taxon>
        <taxon>Gymnotoidei</taxon>
        <taxon>Gymnotidae</taxon>
        <taxon>Electrophorus</taxon>
    </lineage>
</organism>
<dbReference type="GO" id="GO:0060271">
    <property type="term" value="P:cilium assembly"/>
    <property type="evidence" value="ECO:0007669"/>
    <property type="project" value="TreeGrafter"/>
</dbReference>
<evidence type="ECO:0000313" key="5">
    <source>
        <dbReference type="EMBL" id="KAK1793072.1"/>
    </source>
</evidence>
<evidence type="ECO:0000256" key="2">
    <source>
        <dbReference type="SAM" id="MobiDB-lite"/>
    </source>
</evidence>